<feature type="transmembrane region" description="Helical" evidence="8">
    <location>
        <begin position="144"/>
        <end position="162"/>
    </location>
</feature>
<dbReference type="GO" id="GO:0042371">
    <property type="term" value="P:vitamin K biosynthetic process"/>
    <property type="evidence" value="ECO:0007669"/>
    <property type="project" value="TreeGrafter"/>
</dbReference>
<dbReference type="eggNOG" id="COG1575">
    <property type="taxonomic scope" value="Bacteria"/>
</dbReference>
<keyword evidence="10" id="KW-1185">Reference proteome</keyword>
<dbReference type="InterPro" id="IPR044878">
    <property type="entry name" value="UbiA_sf"/>
</dbReference>
<feature type="transmembrane region" description="Helical" evidence="8">
    <location>
        <begin position="37"/>
        <end position="58"/>
    </location>
</feature>
<evidence type="ECO:0000256" key="1">
    <source>
        <dbReference type="ARBA" id="ARBA00004141"/>
    </source>
</evidence>
<dbReference type="Proteomes" id="UP000013785">
    <property type="component" value="Unassembled WGS sequence"/>
</dbReference>
<evidence type="ECO:0000256" key="4">
    <source>
        <dbReference type="ARBA" id="ARBA00022679"/>
    </source>
</evidence>
<dbReference type="PANTHER" id="PTHR13929:SF0">
    <property type="entry name" value="UBIA PRENYLTRANSFERASE DOMAIN-CONTAINING PROTEIN 1"/>
    <property type="match status" value="1"/>
</dbReference>
<dbReference type="GO" id="GO:0009234">
    <property type="term" value="P:menaquinone biosynthetic process"/>
    <property type="evidence" value="ECO:0007669"/>
    <property type="project" value="UniProtKB-UniPathway"/>
</dbReference>
<feature type="transmembrane region" description="Helical" evidence="8">
    <location>
        <begin position="113"/>
        <end position="132"/>
    </location>
</feature>
<dbReference type="CDD" id="cd13962">
    <property type="entry name" value="PT_UbiA_UBIAD1"/>
    <property type="match status" value="1"/>
</dbReference>
<dbReference type="UniPathway" id="UPA00079"/>
<feature type="transmembrane region" description="Helical" evidence="8">
    <location>
        <begin position="248"/>
        <end position="266"/>
    </location>
</feature>
<feature type="transmembrane region" description="Helical" evidence="8">
    <location>
        <begin position="89"/>
        <end position="107"/>
    </location>
</feature>
<evidence type="ECO:0000256" key="5">
    <source>
        <dbReference type="ARBA" id="ARBA00022692"/>
    </source>
</evidence>
<sequence length="300" mass="34579">MSFKILWELGEIYTAPLNLFLILLGMAYSSFHYGLFFSWRVLLFTITLLFIHIAVNIFNNYMDYQNAKDQAYRQETNIIGREHLSLRSVRNIFFLFLGLSFISGLLLSYYSDFYVLILGVVGYYVGLGYSYGRRPINSLPIAETVPAVLSGFMIPMMSAYLVSYDAVTLDRSFLLNSFLAFFPMVLCMFNNLLANNTCDLEEDIRNGRKTLVYYLGKKSSVLLLHLSTAIIFIWIAIEVSLKKEPWSVLLLVGFLPFILPKLKIYFNKQEKRTTFPLVLKSMSLLMVGYPVFYFIGTLFS</sequence>
<comment type="caution">
    <text evidence="9">The sequence shown here is derived from an EMBL/GenBank/DDBJ whole genome shotgun (WGS) entry which is preliminary data.</text>
</comment>
<dbReference type="PATRIC" id="fig|1158610.3.peg.1415"/>
<protein>
    <recommendedName>
        <fullName evidence="11">1,4-dihydroxy-2-naphthoate octaprenyltransferase</fullName>
    </recommendedName>
</protein>
<dbReference type="STRING" id="154621.RV11_GL000018"/>
<feature type="transmembrane region" description="Helical" evidence="8">
    <location>
        <begin position="278"/>
        <end position="299"/>
    </location>
</feature>
<proteinExistence type="predicted"/>
<organism evidence="9 10">
    <name type="scientific">Enterococcus phoeniculicola ATCC BAA-412</name>
    <dbReference type="NCBI Taxonomy" id="1158610"/>
    <lineage>
        <taxon>Bacteria</taxon>
        <taxon>Bacillati</taxon>
        <taxon>Bacillota</taxon>
        <taxon>Bacilli</taxon>
        <taxon>Lactobacillales</taxon>
        <taxon>Enterococcaceae</taxon>
        <taxon>Enterococcus</taxon>
    </lineage>
</organism>
<dbReference type="GO" id="GO:0016020">
    <property type="term" value="C:membrane"/>
    <property type="evidence" value="ECO:0007669"/>
    <property type="project" value="UniProtKB-SubCell"/>
</dbReference>
<evidence type="ECO:0008006" key="11">
    <source>
        <dbReference type="Google" id="ProtNLM"/>
    </source>
</evidence>
<keyword evidence="4" id="KW-0808">Transferase</keyword>
<keyword evidence="5 8" id="KW-0812">Transmembrane</keyword>
<dbReference type="InterPro" id="IPR000537">
    <property type="entry name" value="UbiA_prenyltransferase"/>
</dbReference>
<evidence type="ECO:0000256" key="3">
    <source>
        <dbReference type="ARBA" id="ARBA00022428"/>
    </source>
</evidence>
<reference evidence="9 10" key="1">
    <citation type="submission" date="2013-02" db="EMBL/GenBank/DDBJ databases">
        <title>The Genome Sequence of Enterococcus phoeniculicola BAA-412.</title>
        <authorList>
            <consortium name="The Broad Institute Genome Sequencing Platform"/>
            <consortium name="The Broad Institute Genome Sequencing Center for Infectious Disease"/>
            <person name="Earl A.M."/>
            <person name="Gilmore M.S."/>
            <person name="Lebreton F."/>
            <person name="Walker B."/>
            <person name="Young S.K."/>
            <person name="Zeng Q."/>
            <person name="Gargeya S."/>
            <person name="Fitzgerald M."/>
            <person name="Haas B."/>
            <person name="Abouelleil A."/>
            <person name="Alvarado L."/>
            <person name="Arachchi H.M."/>
            <person name="Berlin A.M."/>
            <person name="Chapman S.B."/>
            <person name="Dewar J."/>
            <person name="Goldberg J."/>
            <person name="Griggs A."/>
            <person name="Gujja S."/>
            <person name="Hansen M."/>
            <person name="Howarth C."/>
            <person name="Imamovic A."/>
            <person name="Larimer J."/>
            <person name="McCowan C."/>
            <person name="Murphy C."/>
            <person name="Neiman D."/>
            <person name="Pearson M."/>
            <person name="Priest M."/>
            <person name="Roberts A."/>
            <person name="Saif S."/>
            <person name="Shea T."/>
            <person name="Sisk P."/>
            <person name="Sykes S."/>
            <person name="Wortman J."/>
            <person name="Nusbaum C."/>
            <person name="Birren B."/>
        </authorList>
    </citation>
    <scope>NUCLEOTIDE SEQUENCE [LARGE SCALE GENOMIC DNA]</scope>
    <source>
        <strain evidence="9 10">ATCC BAA-412</strain>
    </source>
</reference>
<feature type="transmembrane region" description="Helical" evidence="8">
    <location>
        <begin position="174"/>
        <end position="194"/>
    </location>
</feature>
<keyword evidence="7 8" id="KW-0472">Membrane</keyword>
<accession>R3WDM5</accession>
<dbReference type="HOGENOM" id="CLU_043611_3_1_9"/>
<comment type="subcellular location">
    <subcellularLocation>
        <location evidence="1">Membrane</location>
        <topology evidence="1">Multi-pass membrane protein</topology>
    </subcellularLocation>
</comment>
<dbReference type="InterPro" id="IPR026046">
    <property type="entry name" value="UBIAD1"/>
</dbReference>
<feature type="transmembrane region" description="Helical" evidence="8">
    <location>
        <begin position="215"/>
        <end position="236"/>
    </location>
</feature>
<dbReference type="GO" id="GO:0004659">
    <property type="term" value="F:prenyltransferase activity"/>
    <property type="evidence" value="ECO:0007669"/>
    <property type="project" value="InterPro"/>
</dbReference>
<dbReference type="RefSeq" id="WP_010768095.1">
    <property type="nucleotide sequence ID" value="NZ_ASWE01000003.1"/>
</dbReference>
<evidence type="ECO:0000313" key="10">
    <source>
        <dbReference type="Proteomes" id="UP000013785"/>
    </source>
</evidence>
<evidence type="ECO:0000313" key="9">
    <source>
        <dbReference type="EMBL" id="EOL45542.1"/>
    </source>
</evidence>
<keyword evidence="6 8" id="KW-1133">Transmembrane helix</keyword>
<evidence type="ECO:0000256" key="6">
    <source>
        <dbReference type="ARBA" id="ARBA00022989"/>
    </source>
</evidence>
<keyword evidence="3" id="KW-0474">Menaquinone biosynthesis</keyword>
<evidence type="ECO:0000256" key="2">
    <source>
        <dbReference type="ARBA" id="ARBA00004863"/>
    </source>
</evidence>
<dbReference type="OrthoDB" id="9767568at2"/>
<comment type="pathway">
    <text evidence="2">Quinol/quinone metabolism; menaquinone biosynthesis.</text>
</comment>
<dbReference type="Pfam" id="PF01040">
    <property type="entry name" value="UbiA"/>
    <property type="match status" value="1"/>
</dbReference>
<dbReference type="PANTHER" id="PTHR13929">
    <property type="entry name" value="1,4-DIHYDROXY-2-NAPHTHOATE OCTAPRENYLTRANSFERASE"/>
    <property type="match status" value="1"/>
</dbReference>
<feature type="transmembrane region" description="Helical" evidence="8">
    <location>
        <begin position="12"/>
        <end position="31"/>
    </location>
</feature>
<name>R3WDM5_9ENTE</name>
<gene>
    <name evidence="9" type="ORF">UC3_01432</name>
</gene>
<dbReference type="AlphaFoldDB" id="R3WDM5"/>
<evidence type="ECO:0000256" key="7">
    <source>
        <dbReference type="ARBA" id="ARBA00023136"/>
    </source>
</evidence>
<dbReference type="Gene3D" id="1.10.357.140">
    <property type="entry name" value="UbiA prenyltransferase"/>
    <property type="match status" value="1"/>
</dbReference>
<dbReference type="EMBL" id="AJAT01000012">
    <property type="protein sequence ID" value="EOL45542.1"/>
    <property type="molecule type" value="Genomic_DNA"/>
</dbReference>
<evidence type="ECO:0000256" key="8">
    <source>
        <dbReference type="SAM" id="Phobius"/>
    </source>
</evidence>